<dbReference type="InterPro" id="IPR011990">
    <property type="entry name" value="TPR-like_helical_dom_sf"/>
</dbReference>
<gene>
    <name evidence="5" type="ORF">GM51_22510</name>
</gene>
<comment type="caution">
    <text evidence="5">The sequence shown here is derived from an EMBL/GenBank/DDBJ whole genome shotgun (WGS) entry which is preliminary data.</text>
</comment>
<proteinExistence type="predicted"/>
<sequence length="307" mass="33379">MTSQIPMRGAIDLGALAQAKKAQSVASQALANAPVGVVVDVSEQDFQQKVIDISKTVPVIVDLWAEWCGPCKQLSPLLEKLAAEYKGRFVLAKIDVDANPRLSQMFQVQSIPAVFAVIGESAGPLFQGAIPENELRQVIEEVLRIANEQGINGTIDTEESLPEEIKEVEEQVDPRLETAFHAIEKGDFTSATNSYKEMLNQNPADQVAIAGLAQVGLLERASKLNPNDVLKKASDRKDFQSQMDLADLELMKGNPDAGFAVLINAIKISSGEDRDKLRARLLELFMVVGDSDPGVLKARRDLASALF</sequence>
<dbReference type="GO" id="GO:0006950">
    <property type="term" value="P:response to stress"/>
    <property type="evidence" value="ECO:0007669"/>
    <property type="project" value="UniProtKB-ARBA"/>
</dbReference>
<accession>A0A094QB66</accession>
<dbReference type="Pfam" id="PF00085">
    <property type="entry name" value="Thioredoxin"/>
    <property type="match status" value="1"/>
</dbReference>
<protein>
    <recommendedName>
        <fullName evidence="4">Thioredoxin domain-containing protein</fullName>
    </recommendedName>
</protein>
<dbReference type="EMBL" id="JNSL01000234">
    <property type="protein sequence ID" value="KGA11501.1"/>
    <property type="molecule type" value="Genomic_DNA"/>
</dbReference>
<dbReference type="Gene3D" id="3.40.30.10">
    <property type="entry name" value="Glutaredoxin"/>
    <property type="match status" value="1"/>
</dbReference>
<feature type="domain" description="Thioredoxin" evidence="4">
    <location>
        <begin position="16"/>
        <end position="144"/>
    </location>
</feature>
<dbReference type="PANTHER" id="PTHR45663:SF11">
    <property type="entry name" value="GEO12009P1"/>
    <property type="match status" value="1"/>
</dbReference>
<dbReference type="Pfam" id="PF14561">
    <property type="entry name" value="TPR_20"/>
    <property type="match status" value="1"/>
</dbReference>
<name>A0A094QB66_9ZZZZ</name>
<keyword evidence="2" id="KW-0249">Electron transport</keyword>
<dbReference type="GO" id="GO:0005737">
    <property type="term" value="C:cytoplasm"/>
    <property type="evidence" value="ECO:0007669"/>
    <property type="project" value="TreeGrafter"/>
</dbReference>
<dbReference type="InterPro" id="IPR013766">
    <property type="entry name" value="Thioredoxin_domain"/>
</dbReference>
<dbReference type="InterPro" id="IPR017937">
    <property type="entry name" value="Thioredoxin_CS"/>
</dbReference>
<organism evidence="5">
    <name type="scientific">freshwater metagenome</name>
    <dbReference type="NCBI Taxonomy" id="449393"/>
    <lineage>
        <taxon>unclassified sequences</taxon>
        <taxon>metagenomes</taxon>
        <taxon>ecological metagenomes</taxon>
    </lineage>
</organism>
<evidence type="ECO:0000256" key="1">
    <source>
        <dbReference type="ARBA" id="ARBA00022448"/>
    </source>
</evidence>
<evidence type="ECO:0000259" key="4">
    <source>
        <dbReference type="PROSITE" id="PS51352"/>
    </source>
</evidence>
<reference evidence="5" key="1">
    <citation type="submission" date="2014-06" db="EMBL/GenBank/DDBJ databases">
        <title>Key roles for freshwater Actinobacteria revealed by deep metagenomic sequencing.</title>
        <authorList>
            <person name="Ghai R."/>
            <person name="Mizuno C.M."/>
            <person name="Picazo A."/>
            <person name="Camacho A."/>
            <person name="Rodriguez-Valera F."/>
        </authorList>
    </citation>
    <scope>NUCLEOTIDE SEQUENCE</scope>
</reference>
<dbReference type="PANTHER" id="PTHR45663">
    <property type="entry name" value="GEO12009P1"/>
    <property type="match status" value="1"/>
</dbReference>
<dbReference type="Gene3D" id="1.25.40.10">
    <property type="entry name" value="Tetratricopeptide repeat domain"/>
    <property type="match status" value="1"/>
</dbReference>
<dbReference type="CDD" id="cd02956">
    <property type="entry name" value="ybbN"/>
    <property type="match status" value="1"/>
</dbReference>
<dbReference type="PROSITE" id="PS51352">
    <property type="entry name" value="THIOREDOXIN_2"/>
    <property type="match status" value="1"/>
</dbReference>
<dbReference type="SUPFAM" id="SSF81901">
    <property type="entry name" value="HCP-like"/>
    <property type="match status" value="1"/>
</dbReference>
<evidence type="ECO:0000313" key="5">
    <source>
        <dbReference type="EMBL" id="KGA11501.1"/>
    </source>
</evidence>
<evidence type="ECO:0000256" key="2">
    <source>
        <dbReference type="ARBA" id="ARBA00022982"/>
    </source>
</evidence>
<dbReference type="InterPro" id="IPR036249">
    <property type="entry name" value="Thioredoxin-like_sf"/>
</dbReference>
<evidence type="ECO:0000256" key="3">
    <source>
        <dbReference type="ARBA" id="ARBA00023157"/>
    </source>
</evidence>
<dbReference type="AlphaFoldDB" id="A0A094QB66"/>
<keyword evidence="3" id="KW-1015">Disulfide bond</keyword>
<dbReference type="SUPFAM" id="SSF52833">
    <property type="entry name" value="Thioredoxin-like"/>
    <property type="match status" value="1"/>
</dbReference>
<dbReference type="GO" id="GO:0015035">
    <property type="term" value="F:protein-disulfide reductase activity"/>
    <property type="evidence" value="ECO:0007669"/>
    <property type="project" value="TreeGrafter"/>
</dbReference>
<dbReference type="PROSITE" id="PS00194">
    <property type="entry name" value="THIOREDOXIN_1"/>
    <property type="match status" value="1"/>
</dbReference>
<keyword evidence="1" id="KW-0813">Transport</keyword>